<keyword evidence="5 7" id="KW-0472">Membrane</keyword>
<dbReference type="Gene3D" id="1.10.10.1740">
    <property type="entry name" value="Transmembrane protein 14-like"/>
    <property type="match status" value="1"/>
</dbReference>
<dbReference type="PANTHER" id="PTHR12668:SF43">
    <property type="entry name" value="TRANSMEMBRANE PROTEIN 14 HOMOLOG"/>
    <property type="match status" value="1"/>
</dbReference>
<evidence type="ECO:0000256" key="4">
    <source>
        <dbReference type="ARBA" id="ARBA00022989"/>
    </source>
</evidence>
<reference evidence="8 9" key="1">
    <citation type="journal article" date="2023" name="Commun. Biol.">
        <title>Reorganization of the ancestral sex-determining regions during the evolution of trioecy in Pleodorina starrii.</title>
        <authorList>
            <person name="Takahashi K."/>
            <person name="Suzuki S."/>
            <person name="Kawai-Toyooka H."/>
            <person name="Yamamoto K."/>
            <person name="Hamaji T."/>
            <person name="Ootsuki R."/>
            <person name="Yamaguchi H."/>
            <person name="Kawachi M."/>
            <person name="Higashiyama T."/>
            <person name="Nozaki H."/>
        </authorList>
    </citation>
    <scope>NUCLEOTIDE SEQUENCE [LARGE SCALE GENOMIC DNA]</scope>
    <source>
        <strain evidence="8 9">NIES-4479</strain>
    </source>
</reference>
<dbReference type="EMBL" id="BRXU01000007">
    <property type="protein sequence ID" value="GLC53002.1"/>
    <property type="molecule type" value="Genomic_DNA"/>
</dbReference>
<comment type="caution">
    <text evidence="8">The sequence shown here is derived from an EMBL/GenBank/DDBJ whole genome shotgun (WGS) entry which is preliminary data.</text>
</comment>
<dbReference type="PANTHER" id="PTHR12668">
    <property type="entry name" value="TRANSMEMBRANE PROTEIN 14, 15"/>
    <property type="match status" value="1"/>
</dbReference>
<accession>A0A9W6BK10</accession>
<proteinExistence type="inferred from homology"/>
<feature type="transmembrane region" description="Helical" evidence="7">
    <location>
        <begin position="175"/>
        <end position="195"/>
    </location>
</feature>
<feature type="compositionally biased region" description="Gly residues" evidence="6">
    <location>
        <begin position="67"/>
        <end position="91"/>
    </location>
</feature>
<evidence type="ECO:0000256" key="5">
    <source>
        <dbReference type="ARBA" id="ARBA00023136"/>
    </source>
</evidence>
<sequence length="197" mass="19168">MTTIRGAVSVSIPSRSLRRCNGICPLRRSFLPRRAFADDAPGFASGNCVTDATTRAMINDVTGGGGAGSGSGGGSGGGGGGGAGSSGGSGGSQPHPMRNFTFAFAALLAAGGVFAFTRKGSAQSLSAGAGASLILALCARSMVGAAAAGPARVAFALCTLLGVVMASRYNNSKKFFPAGLVALMSLSLAVGFVVVGL</sequence>
<protein>
    <submittedName>
        <fullName evidence="8">Uncharacterized protein</fullName>
    </submittedName>
</protein>
<name>A0A9W6BK10_9CHLO</name>
<feature type="transmembrane region" description="Helical" evidence="7">
    <location>
        <begin position="151"/>
        <end position="169"/>
    </location>
</feature>
<keyword evidence="9" id="KW-1185">Reference proteome</keyword>
<feature type="region of interest" description="Disordered" evidence="6">
    <location>
        <begin position="67"/>
        <end position="93"/>
    </location>
</feature>
<dbReference type="GO" id="GO:0009706">
    <property type="term" value="C:chloroplast inner membrane"/>
    <property type="evidence" value="ECO:0007669"/>
    <property type="project" value="TreeGrafter"/>
</dbReference>
<keyword evidence="4 7" id="KW-1133">Transmembrane helix</keyword>
<evidence type="ECO:0000313" key="9">
    <source>
        <dbReference type="Proteomes" id="UP001165080"/>
    </source>
</evidence>
<evidence type="ECO:0000256" key="6">
    <source>
        <dbReference type="SAM" id="MobiDB-lite"/>
    </source>
</evidence>
<evidence type="ECO:0000256" key="2">
    <source>
        <dbReference type="ARBA" id="ARBA00007590"/>
    </source>
</evidence>
<dbReference type="Proteomes" id="UP001165080">
    <property type="component" value="Unassembled WGS sequence"/>
</dbReference>
<evidence type="ECO:0000256" key="1">
    <source>
        <dbReference type="ARBA" id="ARBA00004370"/>
    </source>
</evidence>
<dbReference type="AlphaFoldDB" id="A0A9W6BK10"/>
<evidence type="ECO:0000313" key="8">
    <source>
        <dbReference type="EMBL" id="GLC53002.1"/>
    </source>
</evidence>
<comment type="similarity">
    <text evidence="2">Belongs to the TMEM14 family.</text>
</comment>
<dbReference type="InterPro" id="IPR005349">
    <property type="entry name" value="TMEM14"/>
</dbReference>
<gene>
    <name evidence="8" type="primary">PLEST002375</name>
    <name evidence="8" type="ORF">PLESTB_000697500</name>
</gene>
<dbReference type="GO" id="GO:0015245">
    <property type="term" value="F:fatty acid transmembrane transporter activity"/>
    <property type="evidence" value="ECO:0007669"/>
    <property type="project" value="TreeGrafter"/>
</dbReference>
<keyword evidence="3 7" id="KW-0812">Transmembrane</keyword>
<dbReference type="Pfam" id="PF03647">
    <property type="entry name" value="Tmemb_14"/>
    <property type="match status" value="1"/>
</dbReference>
<organism evidence="8 9">
    <name type="scientific">Pleodorina starrii</name>
    <dbReference type="NCBI Taxonomy" id="330485"/>
    <lineage>
        <taxon>Eukaryota</taxon>
        <taxon>Viridiplantae</taxon>
        <taxon>Chlorophyta</taxon>
        <taxon>core chlorophytes</taxon>
        <taxon>Chlorophyceae</taxon>
        <taxon>CS clade</taxon>
        <taxon>Chlamydomonadales</taxon>
        <taxon>Volvocaceae</taxon>
        <taxon>Pleodorina</taxon>
    </lineage>
</organism>
<evidence type="ECO:0000256" key="3">
    <source>
        <dbReference type="ARBA" id="ARBA00022692"/>
    </source>
</evidence>
<dbReference type="InterPro" id="IPR044890">
    <property type="entry name" value="TMEM14_sf"/>
</dbReference>
<evidence type="ECO:0000256" key="7">
    <source>
        <dbReference type="SAM" id="Phobius"/>
    </source>
</evidence>
<comment type="subcellular location">
    <subcellularLocation>
        <location evidence="1">Membrane</location>
    </subcellularLocation>
</comment>
<feature type="transmembrane region" description="Helical" evidence="7">
    <location>
        <begin position="99"/>
        <end position="116"/>
    </location>
</feature>